<comment type="caution">
    <text evidence="1">The sequence shown here is derived from an EMBL/GenBank/DDBJ whole genome shotgun (WGS) entry which is preliminary data.</text>
</comment>
<dbReference type="eggNOG" id="ENOG5033IX6">
    <property type="taxonomic scope" value="Bacteria"/>
</dbReference>
<organism evidence="1 2">
    <name type="scientific">Roseovarius nubinhibens (strain ATCC BAA-591 / DSM 15170 / ISM)</name>
    <dbReference type="NCBI Taxonomy" id="89187"/>
    <lineage>
        <taxon>Bacteria</taxon>
        <taxon>Pseudomonadati</taxon>
        <taxon>Pseudomonadota</taxon>
        <taxon>Alphaproteobacteria</taxon>
        <taxon>Rhodobacterales</taxon>
        <taxon>Roseobacteraceae</taxon>
        <taxon>Roseovarius</taxon>
    </lineage>
</organism>
<name>A3SHH0_ROSNI</name>
<gene>
    <name evidence="1" type="ORF">ISM_00890</name>
</gene>
<dbReference type="EMBL" id="AALY01000001">
    <property type="protein sequence ID" value="EAP76801.1"/>
    <property type="molecule type" value="Genomic_DNA"/>
</dbReference>
<dbReference type="HOGENOM" id="CLU_152505_0_0_5"/>
<evidence type="ECO:0000313" key="1">
    <source>
        <dbReference type="EMBL" id="EAP76801.1"/>
    </source>
</evidence>
<reference evidence="1 2" key="1">
    <citation type="submission" date="2005-12" db="EMBL/GenBank/DDBJ databases">
        <authorList>
            <person name="Moran M.A."/>
            <person name="Ferriera S."/>
            <person name="Johnson J."/>
            <person name="Kravitz S."/>
            <person name="Halpern A."/>
            <person name="Remington K."/>
            <person name="Beeson K."/>
            <person name="Tran B."/>
            <person name="Rogers Y.-H."/>
            <person name="Friedman R."/>
            <person name="Venter J.C."/>
        </authorList>
    </citation>
    <scope>NUCLEOTIDE SEQUENCE [LARGE SCALE GENOMIC DNA]</scope>
    <source>
        <strain evidence="2">ATCC BAA-591 / DSM 15170 / ISM</strain>
    </source>
</reference>
<dbReference type="RefSeq" id="WP_009812208.1">
    <property type="nucleotide sequence ID" value="NZ_CH724156.1"/>
</dbReference>
<dbReference type="AlphaFoldDB" id="A3SHH0"/>
<sequence length="151" mass="16781">MSWDLIVFSADTPLRMDAEGVAEFADHWTPPPMGSEAEIRRQISDIFPDTDWTDPLWGVVIGEGFTFEFSLNGLARTNSFGIHARGAATGAALRLMAATGWRLLDVSTTRWLNLAEDPDAGRRKHQAYVDKILAAQNDPKPPSLLARLFRK</sequence>
<dbReference type="Proteomes" id="UP000005954">
    <property type="component" value="Unassembled WGS sequence"/>
</dbReference>
<protein>
    <submittedName>
        <fullName evidence="1">Uncharacterized protein</fullName>
    </submittedName>
</protein>
<keyword evidence="2" id="KW-1185">Reference proteome</keyword>
<proteinExistence type="predicted"/>
<dbReference type="OrthoDB" id="9794183at2"/>
<accession>A3SHH0</accession>
<dbReference type="STRING" id="89187.ISM_00890"/>
<evidence type="ECO:0000313" key="2">
    <source>
        <dbReference type="Proteomes" id="UP000005954"/>
    </source>
</evidence>